<comment type="caution">
    <text evidence="1">The sequence shown here is derived from an EMBL/GenBank/DDBJ whole genome shotgun (WGS) entry which is preliminary data.</text>
</comment>
<dbReference type="EMBL" id="LIHL02000001">
    <property type="protein sequence ID" value="KAF5480849.1"/>
    <property type="molecule type" value="Genomic_DNA"/>
</dbReference>
<reference evidence="1" key="1">
    <citation type="submission" date="2015-10" db="EMBL/GenBank/DDBJ databases">
        <authorList>
            <person name="Martinez-Garcia P.J."/>
            <person name="Crepeau M.W."/>
            <person name="Puiu D."/>
            <person name="Gonzalez-Ibeas D."/>
            <person name="Whalen J."/>
            <person name="Stevens K."/>
            <person name="Paul R."/>
            <person name="Butterfield T."/>
            <person name="Britton M."/>
            <person name="Reagan R."/>
            <person name="Chakraborty S."/>
            <person name="Walawage S.L."/>
            <person name="Vasquez-Gross H.A."/>
            <person name="Cardeno C."/>
            <person name="Famula R."/>
            <person name="Pratt K."/>
            <person name="Kuruganti S."/>
            <person name="Aradhya M.K."/>
            <person name="Leslie C.A."/>
            <person name="Dandekar A.M."/>
            <person name="Salzberg S.L."/>
            <person name="Wegrzyn J.L."/>
            <person name="Langley C.H."/>
            <person name="Neale D.B."/>
        </authorList>
    </citation>
    <scope>NUCLEOTIDE SEQUENCE</scope>
    <source>
        <tissue evidence="1">Leaves</tissue>
    </source>
</reference>
<accession>A0A834D454</accession>
<reference evidence="1" key="2">
    <citation type="submission" date="2020-03" db="EMBL/GenBank/DDBJ databases">
        <title>Walnut 2.0.</title>
        <authorList>
            <person name="Marrano A."/>
            <person name="Britton M."/>
            <person name="Zimin A.V."/>
            <person name="Zaini P.A."/>
            <person name="Workman R."/>
            <person name="Puiu D."/>
            <person name="Bianco L."/>
            <person name="Allen B.J."/>
            <person name="Troggio M."/>
            <person name="Leslie C.A."/>
            <person name="Timp W."/>
            <person name="Dendekar A."/>
            <person name="Salzberg S.L."/>
            <person name="Neale D.B."/>
        </authorList>
    </citation>
    <scope>NUCLEOTIDE SEQUENCE</scope>
    <source>
        <tissue evidence="1">Leaves</tissue>
    </source>
</reference>
<gene>
    <name evidence="1" type="ORF">F2P56_001560</name>
</gene>
<evidence type="ECO:0000313" key="2">
    <source>
        <dbReference type="Proteomes" id="UP000619265"/>
    </source>
</evidence>
<dbReference type="AlphaFoldDB" id="A0A834D454"/>
<proteinExistence type="predicted"/>
<dbReference type="Proteomes" id="UP000619265">
    <property type="component" value="Unassembled WGS sequence"/>
</dbReference>
<dbReference type="Gramene" id="Jr01_16840_p1">
    <property type="protein sequence ID" value="cds.Jr01_16840_p1"/>
    <property type="gene ID" value="Jr01_16840"/>
</dbReference>
<protein>
    <submittedName>
        <fullName evidence="1">Uncharacterized protein</fullName>
    </submittedName>
</protein>
<name>A0A834D454_JUGRE</name>
<sequence>MQKVLLRLCSNHFPIMLDCGGIVSRRSHFKFENMWLKVEGFGEKVRCWWNSYNFSGTPSFVWARKLKSLELYLMRWNKEEFGLLDIKRKRIKEELQTLEEKEVQGLFSEEDRTRKLWVVFDLENLALMEEISWRQKWRVLWLKEGDRCTKIFHQMTNSHRRYNVIEFLRDGDRLIKDQEDVKAHIVHYYEQLFSENFSWRPKLDSLFLTQ</sequence>
<organism evidence="1 2">
    <name type="scientific">Juglans regia</name>
    <name type="common">English walnut</name>
    <dbReference type="NCBI Taxonomy" id="51240"/>
    <lineage>
        <taxon>Eukaryota</taxon>
        <taxon>Viridiplantae</taxon>
        <taxon>Streptophyta</taxon>
        <taxon>Embryophyta</taxon>
        <taxon>Tracheophyta</taxon>
        <taxon>Spermatophyta</taxon>
        <taxon>Magnoliopsida</taxon>
        <taxon>eudicotyledons</taxon>
        <taxon>Gunneridae</taxon>
        <taxon>Pentapetalae</taxon>
        <taxon>rosids</taxon>
        <taxon>fabids</taxon>
        <taxon>Fagales</taxon>
        <taxon>Juglandaceae</taxon>
        <taxon>Juglans</taxon>
    </lineage>
</organism>
<evidence type="ECO:0000313" key="1">
    <source>
        <dbReference type="EMBL" id="KAF5480849.1"/>
    </source>
</evidence>